<evidence type="ECO:0000256" key="1">
    <source>
        <dbReference type="ARBA" id="ARBA00004141"/>
    </source>
</evidence>
<evidence type="ECO:0000256" key="3">
    <source>
        <dbReference type="ARBA" id="ARBA00022989"/>
    </source>
</evidence>
<keyword evidence="8" id="KW-1185">Reference proteome</keyword>
<proteinExistence type="predicted"/>
<dbReference type="Proteomes" id="UP001189429">
    <property type="component" value="Unassembled WGS sequence"/>
</dbReference>
<evidence type="ECO:0000256" key="5">
    <source>
        <dbReference type="SAM" id="MobiDB-lite"/>
    </source>
</evidence>
<comment type="subcellular location">
    <subcellularLocation>
        <location evidence="1">Membrane</location>
        <topology evidence="1">Multi-pass membrane protein</topology>
    </subcellularLocation>
</comment>
<evidence type="ECO:0000313" key="8">
    <source>
        <dbReference type="Proteomes" id="UP001189429"/>
    </source>
</evidence>
<evidence type="ECO:0000256" key="4">
    <source>
        <dbReference type="ARBA" id="ARBA00023136"/>
    </source>
</evidence>
<organism evidence="7 8">
    <name type="scientific">Prorocentrum cordatum</name>
    <dbReference type="NCBI Taxonomy" id="2364126"/>
    <lineage>
        <taxon>Eukaryota</taxon>
        <taxon>Sar</taxon>
        <taxon>Alveolata</taxon>
        <taxon>Dinophyceae</taxon>
        <taxon>Prorocentrales</taxon>
        <taxon>Prorocentraceae</taxon>
        <taxon>Prorocentrum</taxon>
    </lineage>
</organism>
<dbReference type="EMBL" id="CAUYUJ010006787">
    <property type="protein sequence ID" value="CAK0818695.1"/>
    <property type="molecule type" value="Genomic_DNA"/>
</dbReference>
<feature type="transmembrane region" description="Helical" evidence="6">
    <location>
        <begin position="173"/>
        <end position="194"/>
    </location>
</feature>
<accession>A0ABN9RHY3</accession>
<sequence length="419" mass="45573">MGAGSLSGWPSRAAERSRPPCGGIRPAMPSASAAARAVSLLGLACLVGVVDAEPAGAPLDSTCLLQERAEVSYTDLPRGSVAAAPTMPNETGVVELAASGARQLRTEPDLLRVDSDFPGWVDGDDSPRGIIRANLDFSPQTMWYTAIFPRIARAAPDGDEGLNFFKAAPVGSWMFLLGTCVALCLLDCFVLARFPSTFRWHAAAVGFWVLAAVGFNLVVLVIEGRQSAFQWATGYLLEWMLSMDNLFVFHLVFTAYKTPADQIHKAAFVGILGAVIMRMVFFMVVSTLLNLFGWIRYPFGALLIYSGVEAARSEDDDDMDPSETRLVKGLSQLLGPRLVEKYDTEGSMLVWNADGRWQVTLLVMVIACLEFTDVLFALDSVSAKVAQIPDQFLAFSSTVLAMFGLRSMFFIPLRCRAKP</sequence>
<gene>
    <name evidence="7" type="ORF">PCOR1329_LOCUS20868</name>
</gene>
<dbReference type="Pfam" id="PF03741">
    <property type="entry name" value="TerC"/>
    <property type="match status" value="1"/>
</dbReference>
<reference evidence="7" key="1">
    <citation type="submission" date="2023-10" db="EMBL/GenBank/DDBJ databases">
        <authorList>
            <person name="Chen Y."/>
            <person name="Shah S."/>
            <person name="Dougan E. K."/>
            <person name="Thang M."/>
            <person name="Chan C."/>
        </authorList>
    </citation>
    <scope>NUCLEOTIDE SEQUENCE [LARGE SCALE GENOMIC DNA]</scope>
</reference>
<dbReference type="PANTHER" id="PTHR30238:SF0">
    <property type="entry name" value="THYLAKOID MEMBRANE PROTEIN TERC, CHLOROPLASTIC"/>
    <property type="match status" value="1"/>
</dbReference>
<feature type="transmembrane region" description="Helical" evidence="6">
    <location>
        <begin position="200"/>
        <end position="222"/>
    </location>
</feature>
<keyword evidence="2 6" id="KW-0812">Transmembrane</keyword>
<evidence type="ECO:0000256" key="6">
    <source>
        <dbReference type="SAM" id="Phobius"/>
    </source>
</evidence>
<keyword evidence="3 6" id="KW-1133">Transmembrane helix</keyword>
<name>A0ABN9RHY3_9DINO</name>
<feature type="transmembrane region" description="Helical" evidence="6">
    <location>
        <begin position="234"/>
        <end position="256"/>
    </location>
</feature>
<evidence type="ECO:0000256" key="2">
    <source>
        <dbReference type="ARBA" id="ARBA00022692"/>
    </source>
</evidence>
<keyword evidence="4 6" id="KW-0472">Membrane</keyword>
<feature type="transmembrane region" description="Helical" evidence="6">
    <location>
        <begin position="393"/>
        <end position="413"/>
    </location>
</feature>
<comment type="caution">
    <text evidence="7">The sequence shown here is derived from an EMBL/GenBank/DDBJ whole genome shotgun (WGS) entry which is preliminary data.</text>
</comment>
<evidence type="ECO:0000313" key="7">
    <source>
        <dbReference type="EMBL" id="CAK0818695.1"/>
    </source>
</evidence>
<dbReference type="InterPro" id="IPR005496">
    <property type="entry name" value="Integral_membrane_TerC"/>
</dbReference>
<feature type="transmembrane region" description="Helical" evidence="6">
    <location>
        <begin position="357"/>
        <end position="378"/>
    </location>
</feature>
<feature type="region of interest" description="Disordered" evidence="5">
    <location>
        <begin position="1"/>
        <end position="25"/>
    </location>
</feature>
<protein>
    <submittedName>
        <fullName evidence="7">Uncharacterized protein</fullName>
    </submittedName>
</protein>
<dbReference type="PANTHER" id="PTHR30238">
    <property type="entry name" value="MEMBRANE BOUND PREDICTED REDOX MODULATOR"/>
    <property type="match status" value="1"/>
</dbReference>
<feature type="transmembrane region" description="Helical" evidence="6">
    <location>
        <begin position="268"/>
        <end position="292"/>
    </location>
</feature>